<organism evidence="6 7">
    <name type="scientific">Knufia fluminis</name>
    <dbReference type="NCBI Taxonomy" id="191047"/>
    <lineage>
        <taxon>Eukaryota</taxon>
        <taxon>Fungi</taxon>
        <taxon>Dikarya</taxon>
        <taxon>Ascomycota</taxon>
        <taxon>Pezizomycotina</taxon>
        <taxon>Eurotiomycetes</taxon>
        <taxon>Chaetothyriomycetidae</taxon>
        <taxon>Chaetothyriales</taxon>
        <taxon>Trichomeriaceae</taxon>
        <taxon>Knufia</taxon>
    </lineage>
</organism>
<dbReference type="Proteomes" id="UP001316803">
    <property type="component" value="Unassembled WGS sequence"/>
</dbReference>
<dbReference type="InterPro" id="IPR002921">
    <property type="entry name" value="Fungal_lipase-type"/>
</dbReference>
<sequence>MLSLVSCITFASLLLLVHTLPTAPIERRAISSTQLSQFSLYEQYAAAAYCKGNNNLEGSISCPSGNCPDVHNAGATSILEFQDLGVADATGFVAVDDTNKLIVLSYRGSTSLSNWIGNINIDFNAFAPCSGCLVHRGFLSSWDDSKDSITATLTQAKSDHPDYSIAATGHSLGGAIATLAAADLRQQGFDIALYTYGSPMVGNADFANFVTGQNGGNYRVTHAADAVPKLPGYLLDYRHVSPEYWINAPSNQAVSVGDIQKSFGILDLWGNGGTLMATISDHMWYFNEIGACSSGFEL</sequence>
<dbReference type="PANTHER" id="PTHR46640">
    <property type="entry name" value="TRIACYLGLYCEROL LIPASE, PUTATIVE (AFU_ORTHOLOGUE AFUA_6G06510)-RELATED"/>
    <property type="match status" value="1"/>
</dbReference>
<dbReference type="GO" id="GO:0016787">
    <property type="term" value="F:hydrolase activity"/>
    <property type="evidence" value="ECO:0007669"/>
    <property type="project" value="UniProtKB-KW"/>
</dbReference>
<protein>
    <recommendedName>
        <fullName evidence="8">Alpha/beta-hydrolase</fullName>
    </recommendedName>
</protein>
<dbReference type="AlphaFoldDB" id="A0AAN8I4T4"/>
<keyword evidence="1 3" id="KW-0732">Signal</keyword>
<dbReference type="Gene3D" id="3.40.50.1820">
    <property type="entry name" value="alpha/beta hydrolase"/>
    <property type="match status" value="1"/>
</dbReference>
<dbReference type="InterPro" id="IPR005592">
    <property type="entry name" value="Mono/diacylglycerol_lipase_N"/>
</dbReference>
<evidence type="ECO:0000256" key="1">
    <source>
        <dbReference type="ARBA" id="ARBA00022729"/>
    </source>
</evidence>
<dbReference type="Pfam" id="PF01764">
    <property type="entry name" value="Lipase_3"/>
    <property type="match status" value="1"/>
</dbReference>
<dbReference type="GO" id="GO:0016042">
    <property type="term" value="P:lipid catabolic process"/>
    <property type="evidence" value="ECO:0007669"/>
    <property type="project" value="InterPro"/>
</dbReference>
<keyword evidence="2" id="KW-0378">Hydrolase</keyword>
<proteinExistence type="predicted"/>
<comment type="caution">
    <text evidence="6">The sequence shown here is derived from an EMBL/GenBank/DDBJ whole genome shotgun (WGS) entry which is preliminary data.</text>
</comment>
<feature type="domain" description="Fungal lipase-type" evidence="4">
    <location>
        <begin position="103"/>
        <end position="232"/>
    </location>
</feature>
<feature type="signal peptide" evidence="3">
    <location>
        <begin position="1"/>
        <end position="19"/>
    </location>
</feature>
<dbReference type="InterPro" id="IPR029058">
    <property type="entry name" value="AB_hydrolase_fold"/>
</dbReference>
<keyword evidence="7" id="KW-1185">Reference proteome</keyword>
<evidence type="ECO:0000259" key="5">
    <source>
        <dbReference type="Pfam" id="PF03893"/>
    </source>
</evidence>
<name>A0AAN8I4T4_9EURO</name>
<dbReference type="SUPFAM" id="SSF53474">
    <property type="entry name" value="alpha/beta-Hydrolases"/>
    <property type="match status" value="1"/>
</dbReference>
<dbReference type="PANTHER" id="PTHR46640:SF1">
    <property type="entry name" value="FUNGAL LIPASE-LIKE DOMAIN-CONTAINING PROTEIN-RELATED"/>
    <property type="match status" value="1"/>
</dbReference>
<evidence type="ECO:0000259" key="4">
    <source>
        <dbReference type="Pfam" id="PF01764"/>
    </source>
</evidence>
<gene>
    <name evidence="6" type="ORF">OHC33_007016</name>
</gene>
<evidence type="ECO:0000313" key="6">
    <source>
        <dbReference type="EMBL" id="KAK5952129.1"/>
    </source>
</evidence>
<accession>A0AAN8I4T4</accession>
<dbReference type="EMBL" id="JAKLMC020000017">
    <property type="protein sequence ID" value="KAK5952129.1"/>
    <property type="molecule type" value="Genomic_DNA"/>
</dbReference>
<dbReference type="CDD" id="cd00519">
    <property type="entry name" value="Lipase_3"/>
    <property type="match status" value="1"/>
</dbReference>
<feature type="chain" id="PRO_5042869631" description="Alpha/beta-hydrolase" evidence="3">
    <location>
        <begin position="20"/>
        <end position="298"/>
    </location>
</feature>
<dbReference type="InterPro" id="IPR051299">
    <property type="entry name" value="AB_hydrolase_lip/est"/>
</dbReference>
<reference evidence="6 7" key="1">
    <citation type="submission" date="2022-12" db="EMBL/GenBank/DDBJ databases">
        <title>Genomic features and morphological characterization of a novel Knufia sp. strain isolated from spacecraft assembly facility.</title>
        <authorList>
            <person name="Teixeira M."/>
            <person name="Chander A.M."/>
            <person name="Stajich J.E."/>
            <person name="Venkateswaran K."/>
        </authorList>
    </citation>
    <scope>NUCLEOTIDE SEQUENCE [LARGE SCALE GENOMIC DNA]</scope>
    <source>
        <strain evidence="6 7">FJI-L2-BK-P2</strain>
    </source>
</reference>
<evidence type="ECO:0000313" key="7">
    <source>
        <dbReference type="Proteomes" id="UP001316803"/>
    </source>
</evidence>
<evidence type="ECO:0000256" key="2">
    <source>
        <dbReference type="ARBA" id="ARBA00022801"/>
    </source>
</evidence>
<evidence type="ECO:0000256" key="3">
    <source>
        <dbReference type="SAM" id="SignalP"/>
    </source>
</evidence>
<feature type="domain" description="Mono-/di-acylglycerol lipase N-terminal" evidence="5">
    <location>
        <begin position="19"/>
        <end position="76"/>
    </location>
</feature>
<evidence type="ECO:0008006" key="8">
    <source>
        <dbReference type="Google" id="ProtNLM"/>
    </source>
</evidence>
<dbReference type="Pfam" id="PF03893">
    <property type="entry name" value="Lipase3_N"/>
    <property type="match status" value="1"/>
</dbReference>